<feature type="compositionally biased region" description="Low complexity" evidence="1">
    <location>
        <begin position="234"/>
        <end position="246"/>
    </location>
</feature>
<proteinExistence type="predicted"/>
<evidence type="ECO:0000259" key="2">
    <source>
        <dbReference type="Pfam" id="PF14771"/>
    </source>
</evidence>
<dbReference type="InterPro" id="IPR042616">
    <property type="entry name" value="PROSER1"/>
</dbReference>
<evidence type="ECO:0000256" key="1">
    <source>
        <dbReference type="SAM" id="MobiDB-lite"/>
    </source>
</evidence>
<name>A7SQC8_NEMVE</name>
<dbReference type="InParanoid" id="A7SQC8"/>
<dbReference type="InterPro" id="IPR028011">
    <property type="entry name" value="DUF4476"/>
</dbReference>
<dbReference type="OrthoDB" id="5968166at2759"/>
<accession>A7SQC8</accession>
<dbReference type="EMBL" id="DS469743">
    <property type="protein sequence ID" value="EDO34109.1"/>
    <property type="molecule type" value="Genomic_DNA"/>
</dbReference>
<dbReference type="STRING" id="45351.A7SQC8"/>
<dbReference type="OMA" id="YPYGRPK"/>
<dbReference type="AlphaFoldDB" id="A7SQC8"/>
<organism evidence="3 4">
    <name type="scientific">Nematostella vectensis</name>
    <name type="common">Starlet sea anemone</name>
    <dbReference type="NCBI Taxonomy" id="45351"/>
    <lineage>
        <taxon>Eukaryota</taxon>
        <taxon>Metazoa</taxon>
        <taxon>Cnidaria</taxon>
        <taxon>Anthozoa</taxon>
        <taxon>Hexacorallia</taxon>
        <taxon>Actiniaria</taxon>
        <taxon>Edwardsiidae</taxon>
        <taxon>Nematostella</taxon>
    </lineage>
</organism>
<dbReference type="HOGENOM" id="CLU_1091087_0_0_1"/>
<dbReference type="PANTHER" id="PTHR14880">
    <property type="entry name" value="PROLINE AND SERINE-RICH PROTEIN 1"/>
    <property type="match status" value="1"/>
</dbReference>
<dbReference type="KEGG" id="nve:5505345"/>
<reference evidence="3 4" key="1">
    <citation type="journal article" date="2007" name="Science">
        <title>Sea anemone genome reveals ancestral eumetazoan gene repertoire and genomic organization.</title>
        <authorList>
            <person name="Putnam N.H."/>
            <person name="Srivastava M."/>
            <person name="Hellsten U."/>
            <person name="Dirks B."/>
            <person name="Chapman J."/>
            <person name="Salamov A."/>
            <person name="Terry A."/>
            <person name="Shapiro H."/>
            <person name="Lindquist E."/>
            <person name="Kapitonov V.V."/>
            <person name="Jurka J."/>
            <person name="Genikhovich G."/>
            <person name="Grigoriev I.V."/>
            <person name="Lucas S.M."/>
            <person name="Steele R.E."/>
            <person name="Finnerty J.R."/>
            <person name="Technau U."/>
            <person name="Martindale M.Q."/>
            <person name="Rokhsar D.S."/>
        </authorList>
    </citation>
    <scope>NUCLEOTIDE SEQUENCE [LARGE SCALE GENOMIC DNA]</scope>
    <source>
        <strain evidence="4">CH2 X CH6</strain>
    </source>
</reference>
<feature type="region of interest" description="Disordered" evidence="1">
    <location>
        <begin position="234"/>
        <end position="255"/>
    </location>
</feature>
<dbReference type="Pfam" id="PF14771">
    <property type="entry name" value="DUF4476"/>
    <property type="match status" value="1"/>
</dbReference>
<dbReference type="PANTHER" id="PTHR14880:SF2">
    <property type="entry name" value="PROLINE AND SERINE-RICH PROTEIN 1"/>
    <property type="match status" value="1"/>
</dbReference>
<dbReference type="Proteomes" id="UP000001593">
    <property type="component" value="Unassembled WGS sequence"/>
</dbReference>
<feature type="domain" description="DUF4476" evidence="2">
    <location>
        <begin position="32"/>
        <end position="120"/>
    </location>
</feature>
<evidence type="ECO:0000313" key="3">
    <source>
        <dbReference type="EMBL" id="EDO34109.1"/>
    </source>
</evidence>
<dbReference type="eggNOG" id="ENOG502QSVH">
    <property type="taxonomic scope" value="Eukaryota"/>
</dbReference>
<protein>
    <recommendedName>
        <fullName evidence="2">DUF4476 domain-containing protein</fullName>
    </recommendedName>
</protein>
<sequence>MDPTAFAIVKNEVHRLPHVDDKIQAIVYAQGNLYAEQISELLSTMSFDDDKLKTLQNCVSKMLPASCMGVFPILRWFRSDRSRVQAVQVLAGYITDPMNFNSFNELFPYAPDREMIRRVMTNRTGPPPMAPQYGPETVGNPYPYGRPKPRLDPNDPAYQLVDKTVDAVASGISSFLAPRRSQGAVVVNTPGTVVYQTTTSTSYPGGMTVVNPGGATVVSGPGIRVVTTGAPQYHPYPQQQYYQLPPGAMPPPYKR</sequence>
<keyword evidence="4" id="KW-1185">Reference proteome</keyword>
<gene>
    <name evidence="3" type="ORF">NEMVEDRAFT_v1g215767</name>
</gene>
<evidence type="ECO:0000313" key="4">
    <source>
        <dbReference type="Proteomes" id="UP000001593"/>
    </source>
</evidence>